<dbReference type="InterPro" id="IPR036322">
    <property type="entry name" value="WD40_repeat_dom_sf"/>
</dbReference>
<dbReference type="InterPro" id="IPR001680">
    <property type="entry name" value="WD40_rpt"/>
</dbReference>
<dbReference type="HOGENOM" id="CLU_000288_57_30_3"/>
<gene>
    <name evidence="4" type="ordered locus">Sta7437_4730</name>
</gene>
<dbReference type="Proteomes" id="UP000010473">
    <property type="component" value="Plasmid pSTA7437.01"/>
</dbReference>
<protein>
    <submittedName>
        <fullName evidence="4">WD40 repeat-containing protein</fullName>
    </submittedName>
</protein>
<evidence type="ECO:0000313" key="4">
    <source>
        <dbReference type="EMBL" id="AFZ38173.1"/>
    </source>
</evidence>
<dbReference type="PROSITE" id="PS50082">
    <property type="entry name" value="WD_REPEATS_2"/>
    <property type="match status" value="2"/>
</dbReference>
<dbReference type="InterPro" id="IPR015943">
    <property type="entry name" value="WD40/YVTN_repeat-like_dom_sf"/>
</dbReference>
<dbReference type="PANTHER" id="PTHR22847">
    <property type="entry name" value="WD40 REPEAT PROTEIN"/>
    <property type="match status" value="1"/>
</dbReference>
<evidence type="ECO:0000313" key="5">
    <source>
        <dbReference type="Proteomes" id="UP000010473"/>
    </source>
</evidence>
<keyword evidence="4" id="KW-0614">Plasmid</keyword>
<evidence type="ECO:0000256" key="2">
    <source>
        <dbReference type="ARBA" id="ARBA00022737"/>
    </source>
</evidence>
<evidence type="ECO:0000256" key="1">
    <source>
        <dbReference type="ARBA" id="ARBA00022574"/>
    </source>
</evidence>
<sequence>MFSPDGQIFASSSYDRTVRLWNREGELLATLNGHTDFVENVVFSPDGQTIASISGDKTVKLWSLDLDDVLTRGCDWAQDYLSNNPNVSESDRHICD</sequence>
<dbReference type="KEGG" id="scs:Sta7437_4730"/>
<feature type="repeat" description="WD" evidence="3">
    <location>
        <begin position="31"/>
        <end position="72"/>
    </location>
</feature>
<dbReference type="SMART" id="SM00320">
    <property type="entry name" value="WD40"/>
    <property type="match status" value="1"/>
</dbReference>
<keyword evidence="1 3" id="KW-0853">WD repeat</keyword>
<name>K9Y0A3_STAC7</name>
<feature type="repeat" description="WD" evidence="3">
    <location>
        <begin position="1"/>
        <end position="22"/>
    </location>
</feature>
<keyword evidence="5" id="KW-1185">Reference proteome</keyword>
<dbReference type="SMR" id="K9Y0A3"/>
<dbReference type="Gene3D" id="2.130.10.10">
    <property type="entry name" value="YVTN repeat-like/Quinoprotein amine dehydrogenase"/>
    <property type="match status" value="1"/>
</dbReference>
<reference evidence="5" key="1">
    <citation type="journal article" date="2013" name="Proc. Natl. Acad. Sci. U.S.A.">
        <title>Improving the coverage of the cyanobacterial phylum using diversity-driven genome sequencing.</title>
        <authorList>
            <person name="Shih P.M."/>
            <person name="Wu D."/>
            <person name="Latifi A."/>
            <person name="Axen S.D."/>
            <person name="Fewer D.P."/>
            <person name="Talla E."/>
            <person name="Calteau A."/>
            <person name="Cai F."/>
            <person name="Tandeau de Marsac N."/>
            <person name="Rippka R."/>
            <person name="Herdman M."/>
            <person name="Sivonen K."/>
            <person name="Coursin T."/>
            <person name="Laurent T."/>
            <person name="Goodwin L."/>
            <person name="Nolan M."/>
            <person name="Davenport K.W."/>
            <person name="Han C.S."/>
            <person name="Rubin E.M."/>
            <person name="Eisen J.A."/>
            <person name="Woyke T."/>
            <person name="Gugger M."/>
            <person name="Kerfeld C.A."/>
        </authorList>
    </citation>
    <scope>NUCLEOTIDE SEQUENCE [LARGE SCALE GENOMIC DNA]</scope>
    <source>
        <strain evidence="5">ATCC 29371 / PCC 7437</strain>
        <plasmid evidence="5">Plasmid pSTA7437.01</plasmid>
    </source>
</reference>
<accession>K9Y0A3</accession>
<organism evidence="4 5">
    <name type="scientific">Stanieria cyanosphaera (strain ATCC 29371 / PCC 7437)</name>
    <dbReference type="NCBI Taxonomy" id="111780"/>
    <lineage>
        <taxon>Bacteria</taxon>
        <taxon>Bacillati</taxon>
        <taxon>Cyanobacteriota</taxon>
        <taxon>Cyanophyceae</taxon>
        <taxon>Pleurocapsales</taxon>
        <taxon>Dermocarpellaceae</taxon>
        <taxon>Stanieria</taxon>
    </lineage>
</organism>
<dbReference type="PROSITE" id="PS50294">
    <property type="entry name" value="WD_REPEATS_REGION"/>
    <property type="match status" value="2"/>
</dbReference>
<dbReference type="PANTHER" id="PTHR22847:SF637">
    <property type="entry name" value="WD REPEAT DOMAIN 5B"/>
    <property type="match status" value="1"/>
</dbReference>
<proteinExistence type="predicted"/>
<dbReference type="Pfam" id="PF00400">
    <property type="entry name" value="WD40"/>
    <property type="match status" value="2"/>
</dbReference>
<geneLocation type="plasmid" evidence="4 5">
    <name>pSTA7437.01</name>
</geneLocation>
<dbReference type="AlphaFoldDB" id="K9Y0A3"/>
<dbReference type="EMBL" id="CP003654">
    <property type="protein sequence ID" value="AFZ38173.1"/>
    <property type="molecule type" value="Genomic_DNA"/>
</dbReference>
<dbReference type="SUPFAM" id="SSF50978">
    <property type="entry name" value="WD40 repeat-like"/>
    <property type="match status" value="1"/>
</dbReference>
<keyword evidence="2" id="KW-0677">Repeat</keyword>
<evidence type="ECO:0000256" key="3">
    <source>
        <dbReference type="PROSITE-ProRule" id="PRU00221"/>
    </source>
</evidence>